<evidence type="ECO:0000256" key="4">
    <source>
        <dbReference type="ARBA" id="ARBA00022475"/>
    </source>
</evidence>
<dbReference type="AlphaFoldDB" id="A0AAV4GIK2"/>
<dbReference type="PROSITE" id="PS50283">
    <property type="entry name" value="NA_SOLUT_SYMP_3"/>
    <property type="match status" value="1"/>
</dbReference>
<evidence type="ECO:0000256" key="3">
    <source>
        <dbReference type="ARBA" id="ARBA00022448"/>
    </source>
</evidence>
<evidence type="ECO:0000256" key="8">
    <source>
        <dbReference type="ARBA" id="ARBA00023065"/>
    </source>
</evidence>
<protein>
    <submittedName>
        <fullName evidence="13">Sodium-coupled monocarboxylate transporter 1</fullName>
    </submittedName>
</protein>
<evidence type="ECO:0000256" key="12">
    <source>
        <dbReference type="SAM" id="Phobius"/>
    </source>
</evidence>
<reference evidence="13 14" key="1">
    <citation type="journal article" date="2021" name="Elife">
        <title>Chloroplast acquisition without the gene transfer in kleptoplastic sea slugs, Plakobranchus ocellatus.</title>
        <authorList>
            <person name="Maeda T."/>
            <person name="Takahashi S."/>
            <person name="Yoshida T."/>
            <person name="Shimamura S."/>
            <person name="Takaki Y."/>
            <person name="Nagai Y."/>
            <person name="Toyoda A."/>
            <person name="Suzuki Y."/>
            <person name="Arimoto A."/>
            <person name="Ishii H."/>
            <person name="Satoh N."/>
            <person name="Nishiyama T."/>
            <person name="Hasebe M."/>
            <person name="Maruyama T."/>
            <person name="Minagawa J."/>
            <person name="Obokata J."/>
            <person name="Shigenobu S."/>
        </authorList>
    </citation>
    <scope>NUCLEOTIDE SEQUENCE [LARGE SCALE GENOMIC DNA]</scope>
</reference>
<keyword evidence="8" id="KW-0406">Ion transport</keyword>
<accession>A0AAV4GIK2</accession>
<evidence type="ECO:0000256" key="1">
    <source>
        <dbReference type="ARBA" id="ARBA00004651"/>
    </source>
</evidence>
<dbReference type="Gene3D" id="1.20.1730.10">
    <property type="entry name" value="Sodium/glucose cotransporter"/>
    <property type="match status" value="1"/>
</dbReference>
<keyword evidence="14" id="KW-1185">Reference proteome</keyword>
<comment type="caution">
    <text evidence="13">The sequence shown here is derived from an EMBL/GenBank/DDBJ whole genome shotgun (WGS) entry which is preliminary data.</text>
</comment>
<feature type="transmembrane region" description="Helical" evidence="12">
    <location>
        <begin position="86"/>
        <end position="109"/>
    </location>
</feature>
<organism evidence="13 14">
    <name type="scientific">Elysia marginata</name>
    <dbReference type="NCBI Taxonomy" id="1093978"/>
    <lineage>
        <taxon>Eukaryota</taxon>
        <taxon>Metazoa</taxon>
        <taxon>Spiralia</taxon>
        <taxon>Lophotrochozoa</taxon>
        <taxon>Mollusca</taxon>
        <taxon>Gastropoda</taxon>
        <taxon>Heterobranchia</taxon>
        <taxon>Euthyneura</taxon>
        <taxon>Panpulmonata</taxon>
        <taxon>Sacoglossa</taxon>
        <taxon>Placobranchoidea</taxon>
        <taxon>Plakobranchidae</taxon>
        <taxon>Elysia</taxon>
    </lineage>
</organism>
<feature type="transmembrane region" description="Helical" evidence="12">
    <location>
        <begin position="116"/>
        <end position="134"/>
    </location>
</feature>
<dbReference type="EMBL" id="BMAT01004935">
    <property type="protein sequence ID" value="GFR84245.1"/>
    <property type="molecule type" value="Genomic_DNA"/>
</dbReference>
<evidence type="ECO:0000313" key="14">
    <source>
        <dbReference type="Proteomes" id="UP000762676"/>
    </source>
</evidence>
<dbReference type="Pfam" id="PF00474">
    <property type="entry name" value="SSF"/>
    <property type="match status" value="1"/>
</dbReference>
<evidence type="ECO:0000256" key="5">
    <source>
        <dbReference type="ARBA" id="ARBA00022692"/>
    </source>
</evidence>
<keyword evidence="6 12" id="KW-1133">Transmembrane helix</keyword>
<keyword evidence="9 12" id="KW-0472">Membrane</keyword>
<keyword evidence="5 12" id="KW-0812">Transmembrane</keyword>
<dbReference type="GO" id="GO:0005886">
    <property type="term" value="C:plasma membrane"/>
    <property type="evidence" value="ECO:0007669"/>
    <property type="project" value="UniProtKB-SubCell"/>
</dbReference>
<proteinExistence type="inferred from homology"/>
<evidence type="ECO:0000256" key="2">
    <source>
        <dbReference type="ARBA" id="ARBA00006434"/>
    </source>
</evidence>
<feature type="transmembrane region" description="Helical" evidence="12">
    <location>
        <begin position="192"/>
        <end position="213"/>
    </location>
</feature>
<keyword evidence="10" id="KW-0739">Sodium transport</keyword>
<dbReference type="InterPro" id="IPR051163">
    <property type="entry name" value="Sodium:Solute_Symporter_SSF"/>
</dbReference>
<evidence type="ECO:0000256" key="10">
    <source>
        <dbReference type="ARBA" id="ARBA00023201"/>
    </source>
</evidence>
<name>A0AAV4GIK2_9GAST</name>
<comment type="subcellular location">
    <subcellularLocation>
        <location evidence="1">Cell membrane</location>
        <topology evidence="1">Multi-pass membrane protein</topology>
    </subcellularLocation>
</comment>
<evidence type="ECO:0000256" key="7">
    <source>
        <dbReference type="ARBA" id="ARBA00023053"/>
    </source>
</evidence>
<keyword evidence="7" id="KW-0915">Sodium</keyword>
<keyword evidence="4" id="KW-1003">Cell membrane</keyword>
<dbReference type="InterPro" id="IPR001734">
    <property type="entry name" value="Na/solute_symporter"/>
</dbReference>
<dbReference type="Proteomes" id="UP000762676">
    <property type="component" value="Unassembled WGS sequence"/>
</dbReference>
<dbReference type="GO" id="GO:0006814">
    <property type="term" value="P:sodium ion transport"/>
    <property type="evidence" value="ECO:0007669"/>
    <property type="project" value="UniProtKB-KW"/>
</dbReference>
<gene>
    <name evidence="13" type="ORF">ElyMa_002413800</name>
</gene>
<evidence type="ECO:0000256" key="6">
    <source>
        <dbReference type="ARBA" id="ARBA00022989"/>
    </source>
</evidence>
<dbReference type="PANTHER" id="PTHR42985:SF40">
    <property type="entry name" value="LD47995P-RELATED"/>
    <property type="match status" value="1"/>
</dbReference>
<dbReference type="GO" id="GO:0015293">
    <property type="term" value="F:symporter activity"/>
    <property type="evidence" value="ECO:0007669"/>
    <property type="project" value="TreeGrafter"/>
</dbReference>
<dbReference type="PANTHER" id="PTHR42985">
    <property type="entry name" value="SODIUM-COUPLED MONOCARBOXYLATE TRANSPORTER"/>
    <property type="match status" value="1"/>
</dbReference>
<keyword evidence="3" id="KW-0813">Transport</keyword>
<feature type="transmembrane region" description="Helical" evidence="12">
    <location>
        <begin position="12"/>
        <end position="37"/>
    </location>
</feature>
<sequence>MVMDILAYPAVPGLFMSGIFSGAVSSISSSLSSLAAITWEDFLKPYLGKRLTEFRTTVILKIIVVVYGLLAFAMSFAMTFIEGTLIQAVVSLMFPINGAVGGMFILGAFFPFANKYGAFVGGVTGLVISIWRSLGAYNRGIEYLLLPYPNGTCTGSNSSLIELSTTPQSNVTTPQIPDKESGPFDEFYRLSYVWSPALSALACCVPGILISLATRRYMTEEEKEVPTMYQIPIFTRLFCCLPNSWLYWLDCSRSFESPEAISHRMKDNELFVPSSKEGNRCDMVGFGKSSDVENREMHKSDNGVLNSAFVKDELPGDKL</sequence>
<evidence type="ECO:0000313" key="13">
    <source>
        <dbReference type="EMBL" id="GFR84245.1"/>
    </source>
</evidence>
<comment type="similarity">
    <text evidence="2 11">Belongs to the sodium:solute symporter (SSF) (TC 2.A.21) family.</text>
</comment>
<evidence type="ECO:0000256" key="9">
    <source>
        <dbReference type="ARBA" id="ARBA00023136"/>
    </source>
</evidence>
<evidence type="ECO:0000256" key="11">
    <source>
        <dbReference type="RuleBase" id="RU362091"/>
    </source>
</evidence>
<dbReference type="InterPro" id="IPR038377">
    <property type="entry name" value="Na/Glc_symporter_sf"/>
</dbReference>
<feature type="transmembrane region" description="Helical" evidence="12">
    <location>
        <begin position="58"/>
        <end position="80"/>
    </location>
</feature>